<dbReference type="PANTHER" id="PTHR33507:SF4">
    <property type="entry name" value="NODULATION COMPETITIVENESS PROTEIN NFED"/>
    <property type="match status" value="1"/>
</dbReference>
<keyword evidence="4 6" id="KW-0472">Membrane</keyword>
<dbReference type="Gene3D" id="2.40.50.140">
    <property type="entry name" value="Nucleic acid-binding proteins"/>
    <property type="match status" value="1"/>
</dbReference>
<feature type="domain" description="NfeD1b N-terminal" evidence="9">
    <location>
        <begin position="51"/>
        <end position="144"/>
    </location>
</feature>
<feature type="transmembrane region" description="Helical" evidence="6">
    <location>
        <begin position="311"/>
        <end position="329"/>
    </location>
</feature>
<evidence type="ECO:0000259" key="9">
    <source>
        <dbReference type="Pfam" id="PF25145"/>
    </source>
</evidence>
<dbReference type="Pfam" id="PF25145">
    <property type="entry name" value="NfeD1b_N"/>
    <property type="match status" value="1"/>
</dbReference>
<dbReference type="SUPFAM" id="SSF52096">
    <property type="entry name" value="ClpP/crotonase"/>
    <property type="match status" value="1"/>
</dbReference>
<feature type="transmembrane region" description="Helical" evidence="6">
    <location>
        <begin position="359"/>
        <end position="378"/>
    </location>
</feature>
<feature type="compositionally biased region" description="Basic and acidic residues" evidence="5">
    <location>
        <begin position="155"/>
        <end position="180"/>
    </location>
</feature>
<evidence type="ECO:0000256" key="3">
    <source>
        <dbReference type="ARBA" id="ARBA00022989"/>
    </source>
</evidence>
<evidence type="ECO:0000256" key="6">
    <source>
        <dbReference type="SAM" id="Phobius"/>
    </source>
</evidence>
<keyword evidence="3 6" id="KW-1133">Transmembrane helix</keyword>
<reference evidence="11" key="1">
    <citation type="submission" date="2023-07" db="EMBL/GenBank/DDBJ databases">
        <title>Thauera sp. CAU 1555 isolated from sand of Yaerae Beach.</title>
        <authorList>
            <person name="Kim W."/>
        </authorList>
    </citation>
    <scope>NUCLEOTIDE SEQUENCE [LARGE SCALE GENOMIC DNA]</scope>
    <source>
        <strain evidence="11">CAU 1555</strain>
    </source>
</reference>
<feature type="domain" description="NfeD-like C-terminal" evidence="7">
    <location>
        <begin position="422"/>
        <end position="478"/>
    </location>
</feature>
<dbReference type="Pfam" id="PF24961">
    <property type="entry name" value="NfeD_membrane"/>
    <property type="match status" value="1"/>
</dbReference>
<dbReference type="InterPro" id="IPR012340">
    <property type="entry name" value="NA-bd_OB-fold"/>
</dbReference>
<evidence type="ECO:0000313" key="11">
    <source>
        <dbReference type="Proteomes" id="UP000603602"/>
    </source>
</evidence>
<dbReference type="PANTHER" id="PTHR33507">
    <property type="entry name" value="INNER MEMBRANE PROTEIN YBBJ"/>
    <property type="match status" value="1"/>
</dbReference>
<evidence type="ECO:0000313" key="10">
    <source>
        <dbReference type="EMBL" id="MBD8503560.1"/>
    </source>
</evidence>
<keyword evidence="11" id="KW-1185">Reference proteome</keyword>
<evidence type="ECO:0000256" key="1">
    <source>
        <dbReference type="ARBA" id="ARBA00004141"/>
    </source>
</evidence>
<dbReference type="InterPro" id="IPR029045">
    <property type="entry name" value="ClpP/crotonase-like_dom_sf"/>
</dbReference>
<feature type="transmembrane region" description="Helical" evidence="6">
    <location>
        <begin position="390"/>
        <end position="411"/>
    </location>
</feature>
<keyword evidence="2 6" id="KW-0812">Transmembrane</keyword>
<comment type="caution">
    <text evidence="10">The sequence shown here is derived from an EMBL/GenBank/DDBJ whole genome shotgun (WGS) entry which is preliminary data.</text>
</comment>
<evidence type="ECO:0000259" key="7">
    <source>
        <dbReference type="Pfam" id="PF01957"/>
    </source>
</evidence>
<dbReference type="Proteomes" id="UP000603602">
    <property type="component" value="Unassembled WGS sequence"/>
</dbReference>
<sequence>MRTTALRHLRHLLIGFCLLAGSLLLSGAPTRAQEIAPATPAQATVLTLRVDGVIGPASADFIQRGLRRAAERNAMLVVIELDTPGGLDTSMRLIIKDILASPVPVATFVMPDGARAASAGTYILYASHIAAMAPATNLGAATPVAIGIGGAQPGGKDEGADKGEPASEGDKDAGKDDARPRTPGGSEAMSAKAVNDAAAYIRSLAQLRGRNADFAERAVREAMSLSAQEALEQGVIDVVAADLSALLRQIDGREVAVAGGKLTLATAGAVVEHQEPDLRNRILAALANPQVALILMMIGIYGLFFEFTSPGFGVPGVAGAICLLIALYAFQLLPVNWAGVALLAIGAALMLAEAFAPSFGVLGVGGLIAFVVGGLFLIDTDVPGFGIPLPFLAGVALASAAIIFAVGGFAVKSRQRRVVSGREEMIGSIGQVTGPTGDGAYWVHTHGENWRARAPGELAPGRRVRVTAIEGLTLDVVPDDEPASGQGR</sequence>
<dbReference type="SUPFAM" id="SSF141322">
    <property type="entry name" value="NfeD domain-like"/>
    <property type="match status" value="1"/>
</dbReference>
<evidence type="ECO:0000256" key="4">
    <source>
        <dbReference type="ARBA" id="ARBA00023136"/>
    </source>
</evidence>
<evidence type="ECO:0000256" key="2">
    <source>
        <dbReference type="ARBA" id="ARBA00022692"/>
    </source>
</evidence>
<comment type="subcellular location">
    <subcellularLocation>
        <location evidence="1">Membrane</location>
        <topology evidence="1">Multi-pass membrane protein</topology>
    </subcellularLocation>
</comment>
<feature type="region of interest" description="Disordered" evidence="5">
    <location>
        <begin position="151"/>
        <end position="190"/>
    </location>
</feature>
<dbReference type="InterPro" id="IPR052165">
    <property type="entry name" value="Membrane_assoc_protease"/>
</dbReference>
<feature type="transmembrane region" description="Helical" evidence="6">
    <location>
        <begin position="282"/>
        <end position="304"/>
    </location>
</feature>
<accession>A0ABR9BB20</accession>
<dbReference type="EMBL" id="JACYTO010000002">
    <property type="protein sequence ID" value="MBD8503560.1"/>
    <property type="molecule type" value="Genomic_DNA"/>
</dbReference>
<dbReference type="RefSeq" id="WP_187718388.1">
    <property type="nucleotide sequence ID" value="NZ_JACTAH010000002.1"/>
</dbReference>
<dbReference type="Gene3D" id="3.90.226.10">
    <property type="entry name" value="2-enoyl-CoA Hydratase, Chain A, domain 1"/>
    <property type="match status" value="1"/>
</dbReference>
<feature type="domain" description="NfeD integral membrane" evidence="8">
    <location>
        <begin position="291"/>
        <end position="405"/>
    </location>
</feature>
<dbReference type="InterPro" id="IPR056738">
    <property type="entry name" value="NfeD1b_N"/>
</dbReference>
<dbReference type="CDD" id="cd07020">
    <property type="entry name" value="Clp_protease_NfeD_1"/>
    <property type="match status" value="1"/>
</dbReference>
<evidence type="ECO:0000259" key="8">
    <source>
        <dbReference type="Pfam" id="PF24961"/>
    </source>
</evidence>
<name>A0ABR9BB20_9RHOO</name>
<gene>
    <name evidence="10" type="ORF">IFO67_11750</name>
</gene>
<evidence type="ECO:0000256" key="5">
    <source>
        <dbReference type="SAM" id="MobiDB-lite"/>
    </source>
</evidence>
<organism evidence="10 11">
    <name type="scientific">Thauera sedimentorum</name>
    <dbReference type="NCBI Taxonomy" id="2767595"/>
    <lineage>
        <taxon>Bacteria</taxon>
        <taxon>Pseudomonadati</taxon>
        <taxon>Pseudomonadota</taxon>
        <taxon>Betaproteobacteria</taxon>
        <taxon>Rhodocyclales</taxon>
        <taxon>Zoogloeaceae</taxon>
        <taxon>Thauera</taxon>
    </lineage>
</organism>
<dbReference type="InterPro" id="IPR002810">
    <property type="entry name" value="NfeD-like_C"/>
</dbReference>
<feature type="transmembrane region" description="Helical" evidence="6">
    <location>
        <begin position="335"/>
        <end position="352"/>
    </location>
</feature>
<dbReference type="InterPro" id="IPR056739">
    <property type="entry name" value="NfeD_membrane"/>
</dbReference>
<protein>
    <submittedName>
        <fullName evidence="10">Nodulation protein NfeD</fullName>
    </submittedName>
</protein>
<proteinExistence type="predicted"/>
<dbReference type="Pfam" id="PF01957">
    <property type="entry name" value="NfeD"/>
    <property type="match status" value="1"/>
</dbReference>